<comment type="caution">
    <text evidence="2">The sequence shown here is derived from an EMBL/GenBank/DDBJ whole genome shotgun (WGS) entry which is preliminary data.</text>
</comment>
<keyword evidence="3" id="KW-1185">Reference proteome</keyword>
<feature type="region of interest" description="Disordered" evidence="1">
    <location>
        <begin position="49"/>
        <end position="77"/>
    </location>
</feature>
<evidence type="ECO:0000313" key="2">
    <source>
        <dbReference type="EMBL" id="GBP93283.1"/>
    </source>
</evidence>
<dbReference type="EMBL" id="BGZK01002360">
    <property type="protein sequence ID" value="GBP93283.1"/>
    <property type="molecule type" value="Genomic_DNA"/>
</dbReference>
<dbReference type="Proteomes" id="UP000299102">
    <property type="component" value="Unassembled WGS sequence"/>
</dbReference>
<evidence type="ECO:0000313" key="3">
    <source>
        <dbReference type="Proteomes" id="UP000299102"/>
    </source>
</evidence>
<dbReference type="AlphaFoldDB" id="A0A4C2A243"/>
<accession>A0A4C2A243</accession>
<organism evidence="2 3">
    <name type="scientific">Eumeta variegata</name>
    <name type="common">Bagworm moth</name>
    <name type="synonym">Eumeta japonica</name>
    <dbReference type="NCBI Taxonomy" id="151549"/>
    <lineage>
        <taxon>Eukaryota</taxon>
        <taxon>Metazoa</taxon>
        <taxon>Ecdysozoa</taxon>
        <taxon>Arthropoda</taxon>
        <taxon>Hexapoda</taxon>
        <taxon>Insecta</taxon>
        <taxon>Pterygota</taxon>
        <taxon>Neoptera</taxon>
        <taxon>Endopterygota</taxon>
        <taxon>Lepidoptera</taxon>
        <taxon>Glossata</taxon>
        <taxon>Ditrysia</taxon>
        <taxon>Tineoidea</taxon>
        <taxon>Psychidae</taxon>
        <taxon>Oiketicinae</taxon>
        <taxon>Eumeta</taxon>
    </lineage>
</organism>
<proteinExistence type="predicted"/>
<reference evidence="2 3" key="1">
    <citation type="journal article" date="2019" name="Commun. Biol.">
        <title>The bagworm genome reveals a unique fibroin gene that provides high tensile strength.</title>
        <authorList>
            <person name="Kono N."/>
            <person name="Nakamura H."/>
            <person name="Ohtoshi R."/>
            <person name="Tomita M."/>
            <person name="Numata K."/>
            <person name="Arakawa K."/>
        </authorList>
    </citation>
    <scope>NUCLEOTIDE SEQUENCE [LARGE SCALE GENOMIC DNA]</scope>
</reference>
<gene>
    <name evidence="2" type="ORF">EVAR_91241_1</name>
</gene>
<feature type="compositionally biased region" description="Basic residues" evidence="1">
    <location>
        <begin position="53"/>
        <end position="64"/>
    </location>
</feature>
<sequence length="137" mass="15733">MRMRVDAAAAGSGNCAQEVARLGARLLRSRSRRQLEALCRIVTQLREALGGPPRRRPTARRGAGRPHPVLDGLTPPSPRSLPSYYMHSFHSSRLFWILKTNDSILRVTDRCRGYRHHYEIRWLSVPLYYPTARRKGE</sequence>
<protein>
    <submittedName>
        <fullName evidence="2">Uncharacterized protein</fullName>
    </submittedName>
</protein>
<evidence type="ECO:0000256" key="1">
    <source>
        <dbReference type="SAM" id="MobiDB-lite"/>
    </source>
</evidence>
<name>A0A4C2A243_EUMVA</name>